<evidence type="ECO:0000256" key="1">
    <source>
        <dbReference type="SAM" id="SignalP"/>
    </source>
</evidence>
<feature type="signal peptide" evidence="1">
    <location>
        <begin position="1"/>
        <end position="21"/>
    </location>
</feature>
<evidence type="ECO:0000313" key="3">
    <source>
        <dbReference type="EMBL" id="CAF4006599.1"/>
    </source>
</evidence>
<dbReference type="Gene3D" id="3.10.620.30">
    <property type="match status" value="1"/>
</dbReference>
<keyword evidence="1" id="KW-0732">Signal</keyword>
<dbReference type="AlphaFoldDB" id="A0A819P3G1"/>
<name>A0A819P3G1_9BILA</name>
<dbReference type="InterPro" id="IPR024618">
    <property type="entry name" value="DUF3857"/>
</dbReference>
<dbReference type="EMBL" id="CAJOBB010002894">
    <property type="protein sequence ID" value="CAF4006599.1"/>
    <property type="molecule type" value="Genomic_DNA"/>
</dbReference>
<feature type="domain" description="DUF3857" evidence="2">
    <location>
        <begin position="72"/>
        <end position="200"/>
    </location>
</feature>
<evidence type="ECO:0000313" key="4">
    <source>
        <dbReference type="Proteomes" id="UP000663868"/>
    </source>
</evidence>
<reference evidence="3" key="1">
    <citation type="submission" date="2021-02" db="EMBL/GenBank/DDBJ databases">
        <authorList>
            <person name="Nowell W R."/>
        </authorList>
    </citation>
    <scope>NUCLEOTIDE SEQUENCE</scope>
</reference>
<organism evidence="3 4">
    <name type="scientific">Adineta steineri</name>
    <dbReference type="NCBI Taxonomy" id="433720"/>
    <lineage>
        <taxon>Eukaryota</taxon>
        <taxon>Metazoa</taxon>
        <taxon>Spiralia</taxon>
        <taxon>Gnathifera</taxon>
        <taxon>Rotifera</taxon>
        <taxon>Eurotatoria</taxon>
        <taxon>Bdelloidea</taxon>
        <taxon>Adinetida</taxon>
        <taxon>Adinetidae</taxon>
        <taxon>Adineta</taxon>
    </lineage>
</organism>
<dbReference type="Gene3D" id="2.60.40.3140">
    <property type="match status" value="1"/>
</dbReference>
<protein>
    <recommendedName>
        <fullName evidence="2">DUF3857 domain-containing protein</fullName>
    </recommendedName>
</protein>
<evidence type="ECO:0000259" key="2">
    <source>
        <dbReference type="Pfam" id="PF12969"/>
    </source>
</evidence>
<sequence>MLFNRFATVACCAVISITCFCQKDISYKFGNITVKDFDVADSKIVHEDDGAVILYEAGETHFVGNKNDWFSYVFTCTKRIKILNKKALDLANVVIRLYKEDENEEVLSEIKATTFSLNNGNVTSVNMDKTGIFTEQEDKNHLLKKFTLPAVQEGSIIEYTYKITSPYTFNMPSWQFQSTRYPVLWSEYRVSIPSTLTYTSIRQGYDSFYIKKGWSGVENYMVTKQAEKGLLGDRDETLNLSTGTINYRWVEKDVKPLEIESYISSPKNYIDKIEFQLSGTYDGEDKTKVWNTWNVASEELLKEDDYQDAIVNDNYWIKDFADLNGITNQTDVAKYIFKYVQKNYTCTDTSDIFKFEPLRNVYKNQKGSVRGINLLLIALLRKNSVNAEPALLSTRENGFINPNYPVIDKFNYLICSAIINGKRYLLDASDASLGFNQLPDKCYNGYMYILLLNLPELRVM</sequence>
<feature type="chain" id="PRO_5032706053" description="DUF3857 domain-containing protein" evidence="1">
    <location>
        <begin position="22"/>
        <end position="460"/>
    </location>
</feature>
<accession>A0A819P3G1</accession>
<gene>
    <name evidence="3" type="ORF">KXQ929_LOCUS28806</name>
</gene>
<dbReference type="Pfam" id="PF12969">
    <property type="entry name" value="DUF3857"/>
    <property type="match status" value="1"/>
</dbReference>
<proteinExistence type="predicted"/>
<dbReference type="Proteomes" id="UP000663868">
    <property type="component" value="Unassembled WGS sequence"/>
</dbReference>
<comment type="caution">
    <text evidence="3">The sequence shown here is derived from an EMBL/GenBank/DDBJ whole genome shotgun (WGS) entry which is preliminary data.</text>
</comment>